<reference evidence="2 3" key="1">
    <citation type="submission" date="2021-03" db="EMBL/GenBank/DDBJ databases">
        <authorList>
            <person name="King G.J."/>
            <person name="Bancroft I."/>
            <person name="Baten A."/>
            <person name="Bloomfield J."/>
            <person name="Borpatragohain P."/>
            <person name="He Z."/>
            <person name="Irish N."/>
            <person name="Irwin J."/>
            <person name="Liu K."/>
            <person name="Mauleon R.P."/>
            <person name="Moore J."/>
            <person name="Morris R."/>
            <person name="Ostergaard L."/>
            <person name="Wang B."/>
            <person name="Wells R."/>
        </authorList>
    </citation>
    <scope>NUCLEOTIDE SEQUENCE [LARGE SCALE GENOMIC DNA]</scope>
    <source>
        <strain evidence="2">R-o-18</strain>
        <tissue evidence="2">Leaf</tissue>
    </source>
</reference>
<evidence type="ECO:0000313" key="3">
    <source>
        <dbReference type="Proteomes" id="UP000823674"/>
    </source>
</evidence>
<sequence length="74" mass="8758">MSTLIRNLLVMFNEHADVNYIGGQGNYHNMGFNQKFENHQNLLCYRSNNMKNPKDQIYPPMGKSDYNQFQSKRI</sequence>
<organism evidence="2 3">
    <name type="scientific">Brassica rapa subsp. trilocularis</name>
    <dbReference type="NCBI Taxonomy" id="1813537"/>
    <lineage>
        <taxon>Eukaryota</taxon>
        <taxon>Viridiplantae</taxon>
        <taxon>Streptophyta</taxon>
        <taxon>Embryophyta</taxon>
        <taxon>Tracheophyta</taxon>
        <taxon>Spermatophyta</taxon>
        <taxon>Magnoliopsida</taxon>
        <taxon>eudicotyledons</taxon>
        <taxon>Gunneridae</taxon>
        <taxon>Pentapetalae</taxon>
        <taxon>rosids</taxon>
        <taxon>malvids</taxon>
        <taxon>Brassicales</taxon>
        <taxon>Brassicaceae</taxon>
        <taxon>Brassiceae</taxon>
        <taxon>Brassica</taxon>
    </lineage>
</organism>
<feature type="region of interest" description="Disordered" evidence="1">
    <location>
        <begin position="54"/>
        <end position="74"/>
    </location>
</feature>
<proteinExistence type="predicted"/>
<dbReference type="EMBL" id="JADBGQ010000009">
    <property type="protein sequence ID" value="KAG5378602.1"/>
    <property type="molecule type" value="Genomic_DNA"/>
</dbReference>
<evidence type="ECO:0000256" key="1">
    <source>
        <dbReference type="SAM" id="MobiDB-lite"/>
    </source>
</evidence>
<keyword evidence="3" id="KW-1185">Reference proteome</keyword>
<accession>A0ABQ7KWD2</accession>
<evidence type="ECO:0000313" key="2">
    <source>
        <dbReference type="EMBL" id="KAG5378602.1"/>
    </source>
</evidence>
<name>A0ABQ7KWD2_BRACM</name>
<comment type="caution">
    <text evidence="2">The sequence shown here is derived from an EMBL/GenBank/DDBJ whole genome shotgun (WGS) entry which is preliminary data.</text>
</comment>
<dbReference type="Proteomes" id="UP000823674">
    <property type="component" value="Chromosome A07"/>
</dbReference>
<gene>
    <name evidence="2" type="primary">A07p012350.1_BraROA</name>
    <name evidence="2" type="ORF">IGI04_026444</name>
</gene>
<protein>
    <submittedName>
        <fullName evidence="2">Uncharacterized protein</fullName>
    </submittedName>
</protein>
<feature type="compositionally biased region" description="Polar residues" evidence="1">
    <location>
        <begin position="65"/>
        <end position="74"/>
    </location>
</feature>